<dbReference type="AlphaFoldDB" id="A0A2D2B337"/>
<reference evidence="1 2" key="1">
    <citation type="submission" date="2017-10" db="EMBL/GenBank/DDBJ databases">
        <title>Genome sequence of Caulobacter mirabilis FWC38.</title>
        <authorList>
            <person name="Fiebig A."/>
            <person name="Crosson S."/>
        </authorList>
    </citation>
    <scope>NUCLEOTIDE SEQUENCE [LARGE SCALE GENOMIC DNA]</scope>
    <source>
        <strain evidence="1 2">FWC 38</strain>
    </source>
</reference>
<dbReference type="RefSeq" id="WP_099623901.1">
    <property type="nucleotide sequence ID" value="NZ_CP024201.1"/>
</dbReference>
<keyword evidence="2" id="KW-1185">Reference proteome</keyword>
<protein>
    <submittedName>
        <fullName evidence="1">Uncharacterized protein</fullName>
    </submittedName>
</protein>
<dbReference type="OrthoDB" id="6057289at2"/>
<gene>
    <name evidence="1" type="ORF">CSW64_20810</name>
</gene>
<proteinExistence type="predicted"/>
<evidence type="ECO:0000313" key="1">
    <source>
        <dbReference type="EMBL" id="ATQ44653.1"/>
    </source>
</evidence>
<accession>A0A2D2B337</accession>
<dbReference type="EMBL" id="CP024201">
    <property type="protein sequence ID" value="ATQ44653.1"/>
    <property type="molecule type" value="Genomic_DNA"/>
</dbReference>
<name>A0A2D2B337_9CAUL</name>
<dbReference type="Proteomes" id="UP000228945">
    <property type="component" value="Chromosome"/>
</dbReference>
<dbReference type="KEGG" id="cmb:CSW64_20810"/>
<sequence length="279" mass="30977">MNVELADERILILADRFSMEHAEGRAWTKRIDAFGTLAKMTGFLKQPKDEEFEISYRERRLQPFWRVACSTVQAYERRREYAVNVAPEVQSVVLGGETRAVAGGRFQISGVEVCREESGKEVFFDGLTKAQNPALSDYLRHPAAEATAEMLAALTGEGTIVVPSEAKASTLVREVVASAIGRIEADRVTEETVRLEAIELYYRPVYAFRFKWQGKEAIVEFDALSGEARTGGSTFEQHLGKLLEPQFLLDVGAEAANLFIPGANLAKFAIVKGIELAKR</sequence>
<organism evidence="1 2">
    <name type="scientific">Caulobacter mirabilis</name>
    <dbReference type="NCBI Taxonomy" id="69666"/>
    <lineage>
        <taxon>Bacteria</taxon>
        <taxon>Pseudomonadati</taxon>
        <taxon>Pseudomonadota</taxon>
        <taxon>Alphaproteobacteria</taxon>
        <taxon>Caulobacterales</taxon>
        <taxon>Caulobacteraceae</taxon>
        <taxon>Caulobacter</taxon>
    </lineage>
</organism>
<evidence type="ECO:0000313" key="2">
    <source>
        <dbReference type="Proteomes" id="UP000228945"/>
    </source>
</evidence>